<reference evidence="2" key="1">
    <citation type="journal article" date="2021" name="PeerJ">
        <title>Extensive microbial diversity within the chicken gut microbiome revealed by metagenomics and culture.</title>
        <authorList>
            <person name="Gilroy R."/>
            <person name="Ravi A."/>
            <person name="Getino M."/>
            <person name="Pursley I."/>
            <person name="Horton D.L."/>
            <person name="Alikhan N.F."/>
            <person name="Baker D."/>
            <person name="Gharbi K."/>
            <person name="Hall N."/>
            <person name="Watson M."/>
            <person name="Adriaenssens E.M."/>
            <person name="Foster-Nyarko E."/>
            <person name="Jarju S."/>
            <person name="Secka A."/>
            <person name="Antonio M."/>
            <person name="Oren A."/>
            <person name="Chaudhuri R.R."/>
            <person name="La Ragione R."/>
            <person name="Hildebrand F."/>
            <person name="Pallen M.J."/>
        </authorList>
    </citation>
    <scope>NUCLEOTIDE SEQUENCE</scope>
    <source>
        <strain evidence="2">ChiHjej13B12-4958</strain>
    </source>
</reference>
<keyword evidence="1" id="KW-0812">Transmembrane</keyword>
<protein>
    <submittedName>
        <fullName evidence="2">Uncharacterized protein</fullName>
    </submittedName>
</protein>
<dbReference type="EMBL" id="DWVP01000001">
    <property type="protein sequence ID" value="HJC84134.1"/>
    <property type="molecule type" value="Genomic_DNA"/>
</dbReference>
<name>A0A9D2TPK1_9CORY</name>
<sequence length="73" mass="7753">MGLILSSMAGFGAAIWGFATYGYGGGLQTQEHGDVIVLIGLIIGLVMPFAGCASIYIGRARYRKYKEATGRVH</sequence>
<organism evidence="2 3">
    <name type="scientific">Candidatus Corynebacterium faecigallinarum</name>
    <dbReference type="NCBI Taxonomy" id="2838528"/>
    <lineage>
        <taxon>Bacteria</taxon>
        <taxon>Bacillati</taxon>
        <taxon>Actinomycetota</taxon>
        <taxon>Actinomycetes</taxon>
        <taxon>Mycobacteriales</taxon>
        <taxon>Corynebacteriaceae</taxon>
        <taxon>Corynebacterium</taxon>
    </lineage>
</organism>
<evidence type="ECO:0000313" key="2">
    <source>
        <dbReference type="EMBL" id="HJC84134.1"/>
    </source>
</evidence>
<dbReference type="AlphaFoldDB" id="A0A9D2TPK1"/>
<accession>A0A9D2TPK1</accession>
<dbReference type="Proteomes" id="UP000823858">
    <property type="component" value="Unassembled WGS sequence"/>
</dbReference>
<evidence type="ECO:0000256" key="1">
    <source>
        <dbReference type="SAM" id="Phobius"/>
    </source>
</evidence>
<keyword evidence="1" id="KW-1133">Transmembrane helix</keyword>
<comment type="caution">
    <text evidence="2">The sequence shown here is derived from an EMBL/GenBank/DDBJ whole genome shotgun (WGS) entry which is preliminary data.</text>
</comment>
<gene>
    <name evidence="2" type="ORF">H9751_01005</name>
</gene>
<feature type="transmembrane region" description="Helical" evidence="1">
    <location>
        <begin position="35"/>
        <end position="57"/>
    </location>
</feature>
<evidence type="ECO:0000313" key="3">
    <source>
        <dbReference type="Proteomes" id="UP000823858"/>
    </source>
</evidence>
<proteinExistence type="predicted"/>
<reference evidence="2" key="2">
    <citation type="submission" date="2021-04" db="EMBL/GenBank/DDBJ databases">
        <authorList>
            <person name="Gilroy R."/>
        </authorList>
    </citation>
    <scope>NUCLEOTIDE SEQUENCE</scope>
    <source>
        <strain evidence="2">ChiHjej13B12-4958</strain>
    </source>
</reference>
<keyword evidence="1" id="KW-0472">Membrane</keyword>